<evidence type="ECO:0000313" key="2">
    <source>
        <dbReference type="Proteomes" id="UP000391834"/>
    </source>
</evidence>
<dbReference type="Gene3D" id="1.20.1440.60">
    <property type="entry name" value="23S rRNA-intervening sequence"/>
    <property type="match status" value="1"/>
</dbReference>
<evidence type="ECO:0008006" key="3">
    <source>
        <dbReference type="Google" id="ProtNLM"/>
    </source>
</evidence>
<dbReference type="EMBL" id="BLAX01000001">
    <property type="protein sequence ID" value="GET34583.1"/>
    <property type="molecule type" value="Genomic_DNA"/>
</dbReference>
<sequence>MSENENVVLTKSYNFAVRIVKMYQHLSSEKKEFVLSKQILRSGTSVGANIEEAIGGISKADFRAKMSVAYKEARETDYWLRLLKDTGYLEVESFNSIRNDLNELLRLLYSIIK</sequence>
<comment type="caution">
    <text evidence="1">The sequence shown here is derived from an EMBL/GenBank/DDBJ whole genome shotgun (WGS) entry which is preliminary data.</text>
</comment>
<dbReference type="InterPro" id="IPR036583">
    <property type="entry name" value="23S_rRNA_IVS_sf"/>
</dbReference>
<dbReference type="NCBIfam" id="TIGR02436">
    <property type="entry name" value="four helix bundle protein"/>
    <property type="match status" value="1"/>
</dbReference>
<dbReference type="SUPFAM" id="SSF158446">
    <property type="entry name" value="IVS-encoded protein-like"/>
    <property type="match status" value="1"/>
</dbReference>
<dbReference type="AlphaFoldDB" id="A0A5M4B442"/>
<keyword evidence="2" id="KW-1185">Reference proteome</keyword>
<name>A0A5M4B442_9BACT</name>
<dbReference type="RefSeq" id="WP_027586112.1">
    <property type="nucleotide sequence ID" value="NZ_BLAX01000001.1"/>
</dbReference>
<dbReference type="PANTHER" id="PTHR38471">
    <property type="entry name" value="FOUR HELIX BUNDLE PROTEIN"/>
    <property type="match status" value="1"/>
</dbReference>
<dbReference type="OrthoDB" id="285993at2"/>
<gene>
    <name evidence="1" type="ORF">PbJCM13498_34460</name>
</gene>
<dbReference type="Pfam" id="PF05635">
    <property type="entry name" value="23S_rRNA_IVP"/>
    <property type="match status" value="1"/>
</dbReference>
<protein>
    <recommendedName>
        <fullName evidence="3">Four helix bundle protein</fullName>
    </recommendedName>
</protein>
<dbReference type="PANTHER" id="PTHR38471:SF2">
    <property type="entry name" value="FOUR HELIX BUNDLE PROTEIN"/>
    <property type="match status" value="1"/>
</dbReference>
<reference evidence="1 2" key="1">
    <citation type="submission" date="2019-10" db="EMBL/GenBank/DDBJ databases">
        <title>Prolixibacter strains distinguished by the presence of nitrate reductase genes were adept at nitrate-dependent anaerobic corrosion of metallic iron and carbon steel.</title>
        <authorList>
            <person name="Iino T."/>
            <person name="Shono N."/>
            <person name="Ito K."/>
            <person name="Nakamura R."/>
            <person name="Sueoka K."/>
            <person name="Harayama S."/>
            <person name="Ohkuma M."/>
        </authorList>
    </citation>
    <scope>NUCLEOTIDE SEQUENCE [LARGE SCALE GENOMIC DNA]</scope>
    <source>
        <strain evidence="1 2">JCM 13498</strain>
    </source>
</reference>
<accession>A0A5M4B442</accession>
<dbReference type="PIRSF" id="PIRSF035652">
    <property type="entry name" value="CHP02436"/>
    <property type="match status" value="1"/>
</dbReference>
<dbReference type="InterPro" id="IPR012657">
    <property type="entry name" value="23S_rRNA-intervening_sequence"/>
</dbReference>
<organism evidence="1 2">
    <name type="scientific">Prolixibacter bellariivorans</name>
    <dbReference type="NCBI Taxonomy" id="314319"/>
    <lineage>
        <taxon>Bacteria</taxon>
        <taxon>Pseudomonadati</taxon>
        <taxon>Bacteroidota</taxon>
        <taxon>Bacteroidia</taxon>
        <taxon>Marinilabiliales</taxon>
        <taxon>Prolixibacteraceae</taxon>
        <taxon>Prolixibacter</taxon>
    </lineage>
</organism>
<evidence type="ECO:0000313" key="1">
    <source>
        <dbReference type="EMBL" id="GET34583.1"/>
    </source>
</evidence>
<proteinExistence type="predicted"/>
<dbReference type="Proteomes" id="UP000391834">
    <property type="component" value="Unassembled WGS sequence"/>
</dbReference>